<dbReference type="Proteomes" id="UP000695007">
    <property type="component" value="Unplaced"/>
</dbReference>
<dbReference type="PROSITE" id="PS50297">
    <property type="entry name" value="ANK_REP_REGION"/>
    <property type="match status" value="2"/>
</dbReference>
<keyword evidence="4 5" id="KW-0040">ANK repeat</keyword>
<dbReference type="InterPro" id="IPR002110">
    <property type="entry name" value="Ankyrin_rpt"/>
</dbReference>
<dbReference type="InterPro" id="IPR013083">
    <property type="entry name" value="Znf_RING/FYVE/PHD"/>
</dbReference>
<dbReference type="Pfam" id="PF12796">
    <property type="entry name" value="Ank_2"/>
    <property type="match status" value="1"/>
</dbReference>
<name>A0AAJ6YUK1_9HYME</name>
<dbReference type="GO" id="GO:0031436">
    <property type="term" value="C:BRCA1-BARD1 complex"/>
    <property type="evidence" value="ECO:0007669"/>
    <property type="project" value="TreeGrafter"/>
</dbReference>
<dbReference type="Gene3D" id="3.40.50.10190">
    <property type="entry name" value="BRCT domain"/>
    <property type="match status" value="2"/>
</dbReference>
<dbReference type="PROSITE" id="PS50089">
    <property type="entry name" value="ZF_RING_2"/>
    <property type="match status" value="1"/>
</dbReference>
<keyword evidence="2 6" id="KW-0863">Zinc-finger</keyword>
<evidence type="ECO:0000313" key="9">
    <source>
        <dbReference type="RefSeq" id="XP_011504673.1"/>
    </source>
</evidence>
<reference evidence="9" key="1">
    <citation type="submission" date="2025-08" db="UniProtKB">
        <authorList>
            <consortium name="RefSeq"/>
        </authorList>
    </citation>
    <scope>IDENTIFICATION</scope>
</reference>
<keyword evidence="8" id="KW-1185">Reference proteome</keyword>
<dbReference type="KEGG" id="csol:105367603"/>
<dbReference type="SUPFAM" id="SSF57850">
    <property type="entry name" value="RING/U-box"/>
    <property type="match status" value="1"/>
</dbReference>
<sequence length="495" mass="56239">MPLDTIWVKTHTILNIFFQKLTCPKCRKILNDPQQFLNCGHFACMQCIQNESECIQCKIPGKASDICPDQDVSDLIINLNVIAEEVGLSLQNNNTNNKNKTNEILTKNINKKNKKGETALHIASRSNNEDRVKTLLTLGANPNTKDFAGWTPLQEAASFGLYNICEALLKGGALPDMHGYDNRTALHEAVLNDDYDIALLLMNSNANKKVFDNVGKHPENYCKSQNIAELFKHSQDLTDKSEIFCELNKTLEHKLLNQISTETKIVLYGSDLSHDNQKLLIKLGIEKKLKVVNTFSPAVSHVIIDTNAANYIKPTFDILLTMLHGKWLVSSDCLLILNDSTNITVDDLSLFEVNPLQLDDASTRARQTMEKQNPKLFNNCCFYFAIKNYDFINYEEMKITKDRFMKLVAAGDGITLKREPKPEHIQGSVSPFHVAHDSKHSLHKCTHYIIYFDSNSETNRMLYNMPFLKSLPFMWFVECILRYKLVDPVDLGLLS</sequence>
<dbReference type="InterPro" id="IPR036420">
    <property type="entry name" value="BRCT_dom_sf"/>
</dbReference>
<proteinExistence type="predicted"/>
<evidence type="ECO:0000259" key="7">
    <source>
        <dbReference type="PROSITE" id="PS50089"/>
    </source>
</evidence>
<dbReference type="InterPro" id="IPR001841">
    <property type="entry name" value="Znf_RING"/>
</dbReference>
<dbReference type="Gene3D" id="1.25.40.20">
    <property type="entry name" value="Ankyrin repeat-containing domain"/>
    <property type="match status" value="1"/>
</dbReference>
<dbReference type="GO" id="GO:0008270">
    <property type="term" value="F:zinc ion binding"/>
    <property type="evidence" value="ECO:0007669"/>
    <property type="project" value="UniProtKB-KW"/>
</dbReference>
<dbReference type="GO" id="GO:0070531">
    <property type="term" value="C:BRCA1-A complex"/>
    <property type="evidence" value="ECO:0007669"/>
    <property type="project" value="TreeGrafter"/>
</dbReference>
<evidence type="ECO:0000313" key="8">
    <source>
        <dbReference type="Proteomes" id="UP000695007"/>
    </source>
</evidence>
<evidence type="ECO:0000256" key="2">
    <source>
        <dbReference type="ARBA" id="ARBA00022771"/>
    </source>
</evidence>
<keyword evidence="3" id="KW-0862">Zinc</keyword>
<dbReference type="GO" id="GO:0004842">
    <property type="term" value="F:ubiquitin-protein transferase activity"/>
    <property type="evidence" value="ECO:0007669"/>
    <property type="project" value="TreeGrafter"/>
</dbReference>
<dbReference type="RefSeq" id="XP_011504673.1">
    <property type="nucleotide sequence ID" value="XM_011506371.1"/>
</dbReference>
<feature type="domain" description="RING-type" evidence="7">
    <location>
        <begin position="23"/>
        <end position="58"/>
    </location>
</feature>
<evidence type="ECO:0000256" key="5">
    <source>
        <dbReference type="PROSITE-ProRule" id="PRU00023"/>
    </source>
</evidence>
<dbReference type="PROSITE" id="PS50088">
    <property type="entry name" value="ANK_REPEAT"/>
    <property type="match status" value="2"/>
</dbReference>
<dbReference type="AlphaFoldDB" id="A0AAJ6YUK1"/>
<evidence type="ECO:0000256" key="1">
    <source>
        <dbReference type="ARBA" id="ARBA00022737"/>
    </source>
</evidence>
<dbReference type="Gene3D" id="3.30.40.10">
    <property type="entry name" value="Zinc/RING finger domain, C3HC4 (zinc finger)"/>
    <property type="match status" value="1"/>
</dbReference>
<dbReference type="SMART" id="SM00248">
    <property type="entry name" value="ANK"/>
    <property type="match status" value="3"/>
</dbReference>
<dbReference type="PANTHER" id="PTHR24171:SF8">
    <property type="entry name" value="BRCA1-ASSOCIATED RING DOMAIN PROTEIN 1"/>
    <property type="match status" value="1"/>
</dbReference>
<evidence type="ECO:0000256" key="4">
    <source>
        <dbReference type="ARBA" id="ARBA00023043"/>
    </source>
</evidence>
<dbReference type="Pfam" id="PF00023">
    <property type="entry name" value="Ank"/>
    <property type="match status" value="1"/>
</dbReference>
<dbReference type="GO" id="GO:0085020">
    <property type="term" value="P:protein K6-linked ubiquitination"/>
    <property type="evidence" value="ECO:0007669"/>
    <property type="project" value="TreeGrafter"/>
</dbReference>
<evidence type="ECO:0000256" key="3">
    <source>
        <dbReference type="ARBA" id="ARBA00022833"/>
    </source>
</evidence>
<dbReference type="SUPFAM" id="SSF48403">
    <property type="entry name" value="Ankyrin repeat"/>
    <property type="match status" value="1"/>
</dbReference>
<protein>
    <submittedName>
        <fullName evidence="9">BRCA1-associated RING domain protein 1-like</fullName>
    </submittedName>
</protein>
<feature type="repeat" description="ANK" evidence="5">
    <location>
        <begin position="181"/>
        <end position="213"/>
    </location>
</feature>
<organism evidence="8 9">
    <name type="scientific">Ceratosolen solmsi marchali</name>
    <dbReference type="NCBI Taxonomy" id="326594"/>
    <lineage>
        <taxon>Eukaryota</taxon>
        <taxon>Metazoa</taxon>
        <taxon>Ecdysozoa</taxon>
        <taxon>Arthropoda</taxon>
        <taxon>Hexapoda</taxon>
        <taxon>Insecta</taxon>
        <taxon>Pterygota</taxon>
        <taxon>Neoptera</taxon>
        <taxon>Endopterygota</taxon>
        <taxon>Hymenoptera</taxon>
        <taxon>Apocrita</taxon>
        <taxon>Proctotrupomorpha</taxon>
        <taxon>Chalcidoidea</taxon>
        <taxon>Agaonidae</taxon>
        <taxon>Agaoninae</taxon>
        <taxon>Ceratosolen</taxon>
    </lineage>
</organism>
<feature type="repeat" description="ANK" evidence="5">
    <location>
        <begin position="115"/>
        <end position="147"/>
    </location>
</feature>
<accession>A0AAJ6YUK1</accession>
<keyword evidence="2 6" id="KW-0479">Metal-binding</keyword>
<keyword evidence="1" id="KW-0677">Repeat</keyword>
<dbReference type="InterPro" id="IPR036770">
    <property type="entry name" value="Ankyrin_rpt-contain_sf"/>
</dbReference>
<dbReference type="GeneID" id="105367603"/>
<gene>
    <name evidence="9" type="primary">LOC105367603</name>
</gene>
<evidence type="ECO:0000256" key="6">
    <source>
        <dbReference type="PROSITE-ProRule" id="PRU00175"/>
    </source>
</evidence>
<dbReference type="PANTHER" id="PTHR24171">
    <property type="entry name" value="ANKYRIN REPEAT DOMAIN-CONTAINING PROTEIN 39-RELATED"/>
    <property type="match status" value="1"/>
</dbReference>
<dbReference type="SUPFAM" id="SSF52113">
    <property type="entry name" value="BRCT domain"/>
    <property type="match status" value="1"/>
</dbReference>